<feature type="signal peptide" evidence="5">
    <location>
        <begin position="1"/>
        <end position="25"/>
    </location>
</feature>
<name>A0ABU1V2Z4_9GAMM</name>
<organism evidence="7 8">
    <name type="scientific">Cellvibrio fibrivorans</name>
    <dbReference type="NCBI Taxonomy" id="126350"/>
    <lineage>
        <taxon>Bacteria</taxon>
        <taxon>Pseudomonadati</taxon>
        <taxon>Pseudomonadota</taxon>
        <taxon>Gammaproteobacteria</taxon>
        <taxon>Cellvibrionales</taxon>
        <taxon>Cellvibrionaceae</taxon>
        <taxon>Cellvibrio</taxon>
    </lineage>
</organism>
<dbReference type="PANTHER" id="PTHR40079">
    <property type="entry name" value="MANNAN ENDO-1,4-BETA-MANNOSIDASE E-RELATED"/>
    <property type="match status" value="1"/>
</dbReference>
<evidence type="ECO:0000256" key="3">
    <source>
        <dbReference type="ARBA" id="ARBA00023295"/>
    </source>
</evidence>
<evidence type="ECO:0000256" key="1">
    <source>
        <dbReference type="ARBA" id="ARBA00007754"/>
    </source>
</evidence>
<keyword evidence="5" id="KW-0732">Signal</keyword>
<gene>
    <name evidence="7" type="ORF">J2X05_003865</name>
</gene>
<reference evidence="7 8" key="1">
    <citation type="submission" date="2023-07" db="EMBL/GenBank/DDBJ databases">
        <title>Sorghum-associated microbial communities from plants grown in Nebraska, USA.</title>
        <authorList>
            <person name="Schachtman D."/>
        </authorList>
    </citation>
    <scope>NUCLEOTIDE SEQUENCE [LARGE SCALE GENOMIC DNA]</scope>
    <source>
        <strain evidence="7 8">BE190</strain>
    </source>
</reference>
<comment type="caution">
    <text evidence="7">The sequence shown here is derived from an EMBL/GenBank/DDBJ whole genome shotgun (WGS) entry which is preliminary data.</text>
</comment>
<evidence type="ECO:0000256" key="2">
    <source>
        <dbReference type="ARBA" id="ARBA00022801"/>
    </source>
</evidence>
<dbReference type="InterPro" id="IPR017853">
    <property type="entry name" value="GH"/>
</dbReference>
<dbReference type="PROSITE" id="PS51257">
    <property type="entry name" value="PROKAR_LIPOPROTEIN"/>
    <property type="match status" value="1"/>
</dbReference>
<sequence>MKIIFLPALLSACVRSLIMAVMLFAIVGCNDKTNDSESVPVTTRESVASAAQNTAAIEISIVDKQATFETRSLFAFMQAQRKQSIMFGHQHETTQGLTITTTDGTQSDTFNAVGDFAAVYGWDTLSIVAPQSEGDVVEQIKKAYARGGIITVSSHFDNPITDKQKGVWPVGTSWDKTPAVVAALPGGEFNSVYNGYLDQLAAWANSLKDDNGKHIPVIFRILHENTGSWFWWGAEQSTPEQYQKLYQYTVEYLRDTKGVHNFLYAYSPNNFPEATEANYLERYPGDAYVDVLGFDTYGAAENNADWFKNVVDNAALVARMAEARGKIPVISEIGIRAPDIEAGKYDNQWYRKLIASLKADKDARNISFLLTWRNAPEGVPGPDGKNVPHYWVPANREENIQNGTLDDLREFYNDDFTAFNRDISGVYNIETRVK</sequence>
<evidence type="ECO:0000256" key="5">
    <source>
        <dbReference type="SAM" id="SignalP"/>
    </source>
</evidence>
<keyword evidence="2 4" id="KW-0378">Hydrolase</keyword>
<protein>
    <submittedName>
        <fullName evidence="7">Mannan endo-1,4-beta-mannosidase</fullName>
        <ecNumber evidence="7">3.2.1.78</ecNumber>
    </submittedName>
</protein>
<proteinExistence type="inferred from homology"/>
<evidence type="ECO:0000313" key="7">
    <source>
        <dbReference type="EMBL" id="MDR7091827.1"/>
    </source>
</evidence>
<dbReference type="EMBL" id="JAVDVX010000008">
    <property type="protein sequence ID" value="MDR7091827.1"/>
    <property type="molecule type" value="Genomic_DNA"/>
</dbReference>
<dbReference type="Gene3D" id="3.20.20.80">
    <property type="entry name" value="Glycosidases"/>
    <property type="match status" value="1"/>
</dbReference>
<dbReference type="Proteomes" id="UP001253595">
    <property type="component" value="Unassembled WGS sequence"/>
</dbReference>
<feature type="chain" id="PRO_5046707065" evidence="5">
    <location>
        <begin position="26"/>
        <end position="434"/>
    </location>
</feature>
<dbReference type="PRINTS" id="PR00739">
    <property type="entry name" value="GLHYDRLASE26"/>
</dbReference>
<evidence type="ECO:0000313" key="8">
    <source>
        <dbReference type="Proteomes" id="UP001253595"/>
    </source>
</evidence>
<dbReference type="RefSeq" id="WP_310075549.1">
    <property type="nucleotide sequence ID" value="NZ_JAVDVX010000008.1"/>
</dbReference>
<accession>A0ABU1V2Z4</accession>
<dbReference type="InterPro" id="IPR022790">
    <property type="entry name" value="GH26_dom"/>
</dbReference>
<dbReference type="PANTHER" id="PTHR40079:SF4">
    <property type="entry name" value="GH26 DOMAIN-CONTAINING PROTEIN-RELATED"/>
    <property type="match status" value="1"/>
</dbReference>
<dbReference type="InterPro" id="IPR000805">
    <property type="entry name" value="Glyco_hydro_26"/>
</dbReference>
<evidence type="ECO:0000259" key="6">
    <source>
        <dbReference type="PROSITE" id="PS51764"/>
    </source>
</evidence>
<evidence type="ECO:0000256" key="4">
    <source>
        <dbReference type="PROSITE-ProRule" id="PRU01100"/>
    </source>
</evidence>
<dbReference type="SUPFAM" id="SSF51445">
    <property type="entry name" value="(Trans)glycosidases"/>
    <property type="match status" value="1"/>
</dbReference>
<keyword evidence="3 4" id="KW-0326">Glycosidase</keyword>
<feature type="domain" description="GH26" evidence="6">
    <location>
        <begin position="68"/>
        <end position="421"/>
    </location>
</feature>
<dbReference type="PROSITE" id="PS51764">
    <property type="entry name" value="GH26"/>
    <property type="match status" value="1"/>
</dbReference>
<dbReference type="EC" id="3.2.1.78" evidence="7"/>
<keyword evidence="8" id="KW-1185">Reference proteome</keyword>
<dbReference type="Pfam" id="PF02156">
    <property type="entry name" value="Glyco_hydro_26"/>
    <property type="match status" value="1"/>
</dbReference>
<comment type="similarity">
    <text evidence="1 4">Belongs to the glycosyl hydrolase 26 family.</text>
</comment>
<feature type="active site" description="Proton donor" evidence="4">
    <location>
        <position position="224"/>
    </location>
</feature>
<dbReference type="GO" id="GO:0016985">
    <property type="term" value="F:mannan endo-1,4-beta-mannosidase activity"/>
    <property type="evidence" value="ECO:0007669"/>
    <property type="project" value="UniProtKB-EC"/>
</dbReference>
<feature type="active site" description="Nucleophile" evidence="4">
    <location>
        <position position="332"/>
    </location>
</feature>